<proteinExistence type="predicted"/>
<dbReference type="GeneID" id="93261047"/>
<name>A0AAU7WGM1_9BACI</name>
<protein>
    <submittedName>
        <fullName evidence="1">Uncharacterized protein</fullName>
    </submittedName>
</protein>
<gene>
    <name evidence="1" type="ORF">ABR335_15560</name>
</gene>
<sequence>MSFEAGTDITRVAIEIFFGGLKRPKAAWLVFEMSFWGFEKAKSGLVGVRNVFLEVTKGQKWLG</sequence>
<organism evidence="1">
    <name type="scientific">Heyndrickxia faecalis</name>
    <dbReference type="NCBI Taxonomy" id="2824910"/>
    <lineage>
        <taxon>Bacteria</taxon>
        <taxon>Bacillati</taxon>
        <taxon>Bacillota</taxon>
        <taxon>Bacilli</taxon>
        <taxon>Bacillales</taxon>
        <taxon>Bacillaceae</taxon>
        <taxon>Heyndrickxia</taxon>
    </lineage>
</organism>
<reference evidence="1" key="1">
    <citation type="submission" date="2024-06" db="EMBL/GenBank/DDBJ databases">
        <authorList>
            <person name="Huang C.H."/>
            <person name="Ting Y.S."/>
            <person name="Cheng Y.H."/>
        </authorList>
    </citation>
    <scope>NUCLEOTIDE SEQUENCE</scope>
    <source>
        <strain evidence="1">TCI803</strain>
    </source>
</reference>
<evidence type="ECO:0000313" key="1">
    <source>
        <dbReference type="EMBL" id="XBX97846.1"/>
    </source>
</evidence>
<dbReference type="AlphaFoldDB" id="A0AAU7WGM1"/>
<accession>A0AAU7WGM1</accession>
<dbReference type="EMBL" id="CP158453">
    <property type="protein sequence ID" value="XBX97846.1"/>
    <property type="molecule type" value="Genomic_DNA"/>
</dbReference>
<dbReference type="RefSeq" id="WP_052301525.1">
    <property type="nucleotide sequence ID" value="NZ_CP158453.1"/>
</dbReference>